<proteinExistence type="predicted"/>
<feature type="transmembrane region" description="Helical" evidence="1">
    <location>
        <begin position="5"/>
        <end position="23"/>
    </location>
</feature>
<dbReference type="EMBL" id="MGJZ01000009">
    <property type="protein sequence ID" value="OGN17453.1"/>
    <property type="molecule type" value="Genomic_DNA"/>
</dbReference>
<feature type="transmembrane region" description="Helical" evidence="1">
    <location>
        <begin position="43"/>
        <end position="64"/>
    </location>
</feature>
<comment type="caution">
    <text evidence="2">The sequence shown here is derived from an EMBL/GenBank/DDBJ whole genome shotgun (WGS) entry which is preliminary data.</text>
</comment>
<organism evidence="2 3">
    <name type="scientific">Candidatus Yanofskybacteria bacterium RIFCSPHIGHO2_02_FULL_50_12</name>
    <dbReference type="NCBI Taxonomy" id="1802685"/>
    <lineage>
        <taxon>Bacteria</taxon>
        <taxon>Candidatus Yanofskyibacteriota</taxon>
    </lineage>
</organism>
<dbReference type="AlphaFoldDB" id="A0A1F8FWA1"/>
<evidence type="ECO:0000313" key="3">
    <source>
        <dbReference type="Proteomes" id="UP000178117"/>
    </source>
</evidence>
<accession>A0A1F8FWA1</accession>
<protein>
    <submittedName>
        <fullName evidence="2">Uncharacterized protein</fullName>
    </submittedName>
</protein>
<gene>
    <name evidence="2" type="ORF">A3C88_00310</name>
</gene>
<evidence type="ECO:0000313" key="2">
    <source>
        <dbReference type="EMBL" id="OGN17453.1"/>
    </source>
</evidence>
<keyword evidence="1" id="KW-1133">Transmembrane helix</keyword>
<name>A0A1F8FWA1_9BACT</name>
<keyword evidence="1" id="KW-0812">Transmembrane</keyword>
<evidence type="ECO:0000256" key="1">
    <source>
        <dbReference type="SAM" id="Phobius"/>
    </source>
</evidence>
<dbReference type="Proteomes" id="UP000178117">
    <property type="component" value="Unassembled WGS sequence"/>
</dbReference>
<reference evidence="2 3" key="1">
    <citation type="journal article" date="2016" name="Nat. Commun.">
        <title>Thousands of microbial genomes shed light on interconnected biogeochemical processes in an aquifer system.</title>
        <authorList>
            <person name="Anantharaman K."/>
            <person name="Brown C.T."/>
            <person name="Hug L.A."/>
            <person name="Sharon I."/>
            <person name="Castelle C.J."/>
            <person name="Probst A.J."/>
            <person name="Thomas B.C."/>
            <person name="Singh A."/>
            <person name="Wilkins M.J."/>
            <person name="Karaoz U."/>
            <person name="Brodie E.L."/>
            <person name="Williams K.H."/>
            <person name="Hubbard S.S."/>
            <person name="Banfield J.F."/>
        </authorList>
    </citation>
    <scope>NUCLEOTIDE SEQUENCE [LARGE SCALE GENOMIC DNA]</scope>
</reference>
<keyword evidence="1" id="KW-0472">Membrane</keyword>
<sequence length="73" mass="8395">MLRIVLSRILFTVMFYWGLKIYLLSFELKRVDVSSQVYGIPFLAMNIGALLLAVGINGLLVNLLRSFYRARAR</sequence>